<evidence type="ECO:0000256" key="4">
    <source>
        <dbReference type="HAMAP-Rule" id="MF_00149"/>
    </source>
</evidence>
<name>A0A1J5DQ94_9BACT</name>
<dbReference type="Gene3D" id="3.30.230.10">
    <property type="match status" value="1"/>
</dbReference>
<accession>A0A1J5DQ94</accession>
<dbReference type="GO" id="GO:0032300">
    <property type="term" value="C:mismatch repair complex"/>
    <property type="evidence" value="ECO:0007669"/>
    <property type="project" value="InterPro"/>
</dbReference>
<organism evidence="7 8">
    <name type="scientific">Candidatus Desantisbacteria bacterium CG2_30_40_21</name>
    <dbReference type="NCBI Taxonomy" id="1817895"/>
    <lineage>
        <taxon>Bacteria</taxon>
        <taxon>Candidatus Desantisiibacteriota</taxon>
    </lineage>
</organism>
<dbReference type="PROSITE" id="PS00058">
    <property type="entry name" value="DNA_MISMATCH_REPAIR_1"/>
    <property type="match status" value="1"/>
</dbReference>
<dbReference type="FunFam" id="3.30.565.10:FF:000003">
    <property type="entry name" value="DNA mismatch repair endonuclease MutL"/>
    <property type="match status" value="1"/>
</dbReference>
<feature type="domain" description="MutL C-terminal dimerisation" evidence="5">
    <location>
        <begin position="399"/>
        <end position="540"/>
    </location>
</feature>
<dbReference type="PANTHER" id="PTHR10073">
    <property type="entry name" value="DNA MISMATCH REPAIR PROTEIN MLH, PMS, MUTL"/>
    <property type="match status" value="1"/>
</dbReference>
<dbReference type="InterPro" id="IPR038973">
    <property type="entry name" value="MutL/Mlh/Pms-like"/>
</dbReference>
<dbReference type="GO" id="GO:0005524">
    <property type="term" value="F:ATP binding"/>
    <property type="evidence" value="ECO:0007669"/>
    <property type="project" value="InterPro"/>
</dbReference>
<evidence type="ECO:0000256" key="2">
    <source>
        <dbReference type="ARBA" id="ARBA00022763"/>
    </source>
</evidence>
<protein>
    <recommendedName>
        <fullName evidence="4">DNA mismatch repair protein MutL</fullName>
    </recommendedName>
</protein>
<dbReference type="SUPFAM" id="SSF55874">
    <property type="entry name" value="ATPase domain of HSP90 chaperone/DNA topoisomerase II/histidine kinase"/>
    <property type="match status" value="1"/>
</dbReference>
<dbReference type="SMART" id="SM00853">
    <property type="entry name" value="MutL_C"/>
    <property type="match status" value="1"/>
</dbReference>
<dbReference type="InterPro" id="IPR042121">
    <property type="entry name" value="MutL_C_regsub"/>
</dbReference>
<dbReference type="STRING" id="1817895.AUJ95_06960"/>
<dbReference type="InterPro" id="IPR036890">
    <property type="entry name" value="HATPase_C_sf"/>
</dbReference>
<dbReference type="Pfam" id="PF01119">
    <property type="entry name" value="DNA_mis_repair"/>
    <property type="match status" value="1"/>
</dbReference>
<dbReference type="CDD" id="cd16926">
    <property type="entry name" value="HATPase_MutL-MLH-PMS-like"/>
    <property type="match status" value="1"/>
</dbReference>
<dbReference type="Pfam" id="PF08676">
    <property type="entry name" value="MutL_C"/>
    <property type="match status" value="1"/>
</dbReference>
<dbReference type="InterPro" id="IPR002099">
    <property type="entry name" value="MutL/Mlh/PMS"/>
</dbReference>
<dbReference type="Gene3D" id="3.30.1540.20">
    <property type="entry name" value="MutL, C-terminal domain, dimerisation subdomain"/>
    <property type="match status" value="1"/>
</dbReference>
<dbReference type="AlphaFoldDB" id="A0A1J5DQ94"/>
<dbReference type="HAMAP" id="MF_00149">
    <property type="entry name" value="DNA_mis_repair"/>
    <property type="match status" value="1"/>
</dbReference>
<dbReference type="Proteomes" id="UP000183085">
    <property type="component" value="Unassembled WGS sequence"/>
</dbReference>
<dbReference type="NCBIfam" id="TIGR00585">
    <property type="entry name" value="mutl"/>
    <property type="match status" value="1"/>
</dbReference>
<evidence type="ECO:0000256" key="1">
    <source>
        <dbReference type="ARBA" id="ARBA00006082"/>
    </source>
</evidence>
<dbReference type="InterPro" id="IPR013507">
    <property type="entry name" value="DNA_mismatch_S5_2-like"/>
</dbReference>
<evidence type="ECO:0000313" key="7">
    <source>
        <dbReference type="EMBL" id="OIP38277.1"/>
    </source>
</evidence>
<reference evidence="7 8" key="1">
    <citation type="journal article" date="2016" name="Environ. Microbiol.">
        <title>Genomic resolution of a cold subsurface aquifer community provides metabolic insights for novel microbes adapted to high CO concentrations.</title>
        <authorList>
            <person name="Probst A.J."/>
            <person name="Castelle C.J."/>
            <person name="Singh A."/>
            <person name="Brown C.T."/>
            <person name="Anantharaman K."/>
            <person name="Sharon I."/>
            <person name="Hug L.A."/>
            <person name="Burstein D."/>
            <person name="Emerson J.B."/>
            <person name="Thomas B.C."/>
            <person name="Banfield J.F."/>
        </authorList>
    </citation>
    <scope>NUCLEOTIDE SEQUENCE [LARGE SCALE GENOMIC DNA]</scope>
    <source>
        <strain evidence="7">CG2_30_40_21</strain>
    </source>
</reference>
<dbReference type="GO" id="GO:0016887">
    <property type="term" value="F:ATP hydrolysis activity"/>
    <property type="evidence" value="ECO:0007669"/>
    <property type="project" value="InterPro"/>
</dbReference>
<comment type="similarity">
    <text evidence="1 4">Belongs to the DNA mismatch repair MutL/HexB family.</text>
</comment>
<dbReference type="InterPro" id="IPR037198">
    <property type="entry name" value="MutL_C_sf"/>
</dbReference>
<dbReference type="InterPro" id="IPR014790">
    <property type="entry name" value="MutL_C"/>
</dbReference>
<dbReference type="CDD" id="cd00782">
    <property type="entry name" value="MutL_Trans"/>
    <property type="match status" value="1"/>
</dbReference>
<dbReference type="PANTHER" id="PTHR10073:SF12">
    <property type="entry name" value="DNA MISMATCH REPAIR PROTEIN MLH1"/>
    <property type="match status" value="1"/>
</dbReference>
<evidence type="ECO:0000259" key="5">
    <source>
        <dbReference type="SMART" id="SM00853"/>
    </source>
</evidence>
<evidence type="ECO:0000313" key="8">
    <source>
        <dbReference type="Proteomes" id="UP000183085"/>
    </source>
</evidence>
<dbReference type="InterPro" id="IPR042120">
    <property type="entry name" value="MutL_C_dimsub"/>
</dbReference>
<keyword evidence="2 4" id="KW-0227">DNA damage</keyword>
<dbReference type="InterPro" id="IPR014762">
    <property type="entry name" value="DNA_mismatch_repair_CS"/>
</dbReference>
<dbReference type="Pfam" id="PF13589">
    <property type="entry name" value="HATPase_c_3"/>
    <property type="match status" value="1"/>
</dbReference>
<dbReference type="SMART" id="SM01340">
    <property type="entry name" value="DNA_mis_repair"/>
    <property type="match status" value="1"/>
</dbReference>
<proteinExistence type="inferred from homology"/>
<dbReference type="GO" id="GO:0006298">
    <property type="term" value="P:mismatch repair"/>
    <property type="evidence" value="ECO:0007669"/>
    <property type="project" value="UniProtKB-UniRule"/>
</dbReference>
<dbReference type="InterPro" id="IPR020568">
    <property type="entry name" value="Ribosomal_Su5_D2-typ_SF"/>
</dbReference>
<evidence type="ECO:0000259" key="6">
    <source>
        <dbReference type="SMART" id="SM01340"/>
    </source>
</evidence>
<dbReference type="GO" id="GO:0030983">
    <property type="term" value="F:mismatched DNA binding"/>
    <property type="evidence" value="ECO:0007669"/>
    <property type="project" value="InterPro"/>
</dbReference>
<dbReference type="InterPro" id="IPR014721">
    <property type="entry name" value="Ribsml_uS5_D2-typ_fold_subgr"/>
</dbReference>
<dbReference type="Gene3D" id="3.30.565.10">
    <property type="entry name" value="Histidine kinase-like ATPase, C-terminal domain"/>
    <property type="match status" value="1"/>
</dbReference>
<dbReference type="EMBL" id="MNYI01000183">
    <property type="protein sequence ID" value="OIP38277.1"/>
    <property type="molecule type" value="Genomic_DNA"/>
</dbReference>
<dbReference type="GO" id="GO:0140664">
    <property type="term" value="F:ATP-dependent DNA damage sensor activity"/>
    <property type="evidence" value="ECO:0007669"/>
    <property type="project" value="InterPro"/>
</dbReference>
<sequence length="583" mass="65005">MNRIQILPEHIANKIAAGEVVQRPASAVKELVENSIDAESTKIIVEIEGGGGDLIRIIDNGHGMSREDVALAFERHATSKIATVEDLDTIKSFGFRGEALPSIAAVSQVEVVTCQKDAVSGTLLRIDGGIVKEIRDVGAPTGTNIMIRNLFFNVPARRKFLKTTITEMGHINHIVSKIAMSHPHIAFKLIHNGSEIMNVQQTDSLLERVSSFLGQEMVKDILPIQLLTDWLEITGFLLPPSHTRPNREMQSLFVNNRYIVNKTISHAIYAGYHTMLPGGRYPIVVMFLKIDPSVVDVNVHPTKSEVRFHQEKEIHQLVVKAVRETFLNANLSPDMSMPAEGDREKRIREAISGYFGSRQTNATYSEADSSWQSFSSHLSPPEGDKRQDVGASLAPVLLPFCQIYNTYIIARSDDGVCIIDQHAAHERVVYERLMAQDREILSQLMLLPISLELDYQETATMLESIPLLNELGFKIDEFGQNTFIIYGVPVGMAKGDPKETVLEILHDIQAIGKTKTSSELREDMIISMSCKAAIKAGQPLAAEEMSSLVQQLMETQQPHTCPHGRPTMIKLGMEELEKRFLRR</sequence>
<dbReference type="InterPro" id="IPR020667">
    <property type="entry name" value="DNA_mismatch_repair_MutL"/>
</dbReference>
<dbReference type="SUPFAM" id="SSF118116">
    <property type="entry name" value="DNA mismatch repair protein MutL"/>
    <property type="match status" value="1"/>
</dbReference>
<evidence type="ECO:0000256" key="3">
    <source>
        <dbReference type="ARBA" id="ARBA00023204"/>
    </source>
</evidence>
<comment type="caution">
    <text evidence="7">The sequence shown here is derived from an EMBL/GenBank/DDBJ whole genome shotgun (WGS) entry which is preliminary data.</text>
</comment>
<keyword evidence="3 4" id="KW-0234">DNA repair</keyword>
<gene>
    <name evidence="4" type="primary">mutL</name>
    <name evidence="7" type="ORF">AUJ95_06960</name>
</gene>
<dbReference type="SUPFAM" id="SSF54211">
    <property type="entry name" value="Ribosomal protein S5 domain 2-like"/>
    <property type="match status" value="1"/>
</dbReference>
<feature type="domain" description="DNA mismatch repair protein S5" evidence="6">
    <location>
        <begin position="209"/>
        <end position="327"/>
    </location>
</feature>
<comment type="function">
    <text evidence="4">This protein is involved in the repair of mismatches in DNA. It is required for dam-dependent methyl-directed DNA mismatch repair. May act as a 'molecular matchmaker', a protein that promotes the formation of a stable complex between two or more DNA-binding proteins in an ATP-dependent manner without itself being part of a final effector complex.</text>
</comment>
<dbReference type="Gene3D" id="3.30.1370.100">
    <property type="entry name" value="MutL, C-terminal domain, regulatory subdomain"/>
    <property type="match status" value="1"/>
</dbReference>